<evidence type="ECO:0000256" key="1">
    <source>
        <dbReference type="SAM" id="MobiDB-lite"/>
    </source>
</evidence>
<dbReference type="AlphaFoldDB" id="A0A9P0D8A4"/>
<dbReference type="PANTHER" id="PTHR34239">
    <property type="entry name" value="APPLE DOMAIN-CONTAINING PROTEIN"/>
    <property type="match status" value="1"/>
</dbReference>
<dbReference type="PANTHER" id="PTHR34239:SF2">
    <property type="entry name" value="TRANSPOSABLE ELEMENT P TRANSPOSASE_THAP9 CONSERVED DOMAIN-CONTAINING PROTEIN"/>
    <property type="match status" value="1"/>
</dbReference>
<evidence type="ECO:0000313" key="2">
    <source>
        <dbReference type="EMBL" id="CAH1113684.1"/>
    </source>
</evidence>
<sequence>MYVEETVVTTAIRKKSDGGIVDDQRGCDSESGNSGSENSIYKRSKLRLSPLLSSESEEELQPEPIQKVNTQIEAALGVNPTIVPAQSVPLDAKLVSRWIAYLSSGLAKDQRNQLLEKCIVPDNIKCLSPPKINSEVKLLSSAEDFKRNSCMEHIQVCLGKVISALGADLNIVINQSTQDLNGCLGPIADASKLLNHTHYLVSPHRRHVLEPMLNLEMKKTVCDGKVDTELFLADLSGPCKAMQALKKASMDLRALSLNWKTQPPRCYVKFCLKISDLLLHLHLI</sequence>
<dbReference type="OrthoDB" id="6760539at2759"/>
<accession>A0A9P0D8A4</accession>
<feature type="compositionally biased region" description="Basic and acidic residues" evidence="1">
    <location>
        <begin position="19"/>
        <end position="28"/>
    </location>
</feature>
<feature type="compositionally biased region" description="Low complexity" evidence="1">
    <location>
        <begin position="29"/>
        <end position="39"/>
    </location>
</feature>
<organism evidence="2 3">
    <name type="scientific">Psylliodes chrysocephalus</name>
    <dbReference type="NCBI Taxonomy" id="3402493"/>
    <lineage>
        <taxon>Eukaryota</taxon>
        <taxon>Metazoa</taxon>
        <taxon>Ecdysozoa</taxon>
        <taxon>Arthropoda</taxon>
        <taxon>Hexapoda</taxon>
        <taxon>Insecta</taxon>
        <taxon>Pterygota</taxon>
        <taxon>Neoptera</taxon>
        <taxon>Endopterygota</taxon>
        <taxon>Coleoptera</taxon>
        <taxon>Polyphaga</taxon>
        <taxon>Cucujiformia</taxon>
        <taxon>Chrysomeloidea</taxon>
        <taxon>Chrysomelidae</taxon>
        <taxon>Galerucinae</taxon>
        <taxon>Alticini</taxon>
        <taxon>Psylliodes</taxon>
    </lineage>
</organism>
<dbReference type="Proteomes" id="UP001153636">
    <property type="component" value="Chromosome 7"/>
</dbReference>
<evidence type="ECO:0000313" key="3">
    <source>
        <dbReference type="Proteomes" id="UP001153636"/>
    </source>
</evidence>
<name>A0A9P0D8A4_9CUCU</name>
<proteinExistence type="predicted"/>
<keyword evidence="3" id="KW-1185">Reference proteome</keyword>
<protein>
    <submittedName>
        <fullName evidence="2">Uncharacterized protein</fullName>
    </submittedName>
</protein>
<feature type="region of interest" description="Disordered" evidence="1">
    <location>
        <begin position="19"/>
        <end position="39"/>
    </location>
</feature>
<dbReference type="EMBL" id="OV651819">
    <property type="protein sequence ID" value="CAH1113684.1"/>
    <property type="molecule type" value="Genomic_DNA"/>
</dbReference>
<gene>
    <name evidence="2" type="ORF">PSYICH_LOCUS13904</name>
</gene>
<reference evidence="2" key="1">
    <citation type="submission" date="2022-01" db="EMBL/GenBank/DDBJ databases">
        <authorList>
            <person name="King R."/>
        </authorList>
    </citation>
    <scope>NUCLEOTIDE SEQUENCE</scope>
</reference>